<feature type="transmembrane region" description="Helical" evidence="18">
    <location>
        <begin position="24"/>
        <end position="48"/>
    </location>
</feature>
<dbReference type="RefSeq" id="WP_146648632.1">
    <property type="nucleotide sequence ID" value="NZ_CP012333.1"/>
</dbReference>
<keyword evidence="9" id="KW-1278">Translocase</keyword>
<dbReference type="AlphaFoldDB" id="A0A0K1PVF3"/>
<evidence type="ECO:0000259" key="20">
    <source>
        <dbReference type="PROSITE" id="PS51007"/>
    </source>
</evidence>
<keyword evidence="8 17" id="KW-0479">Metal-binding</keyword>
<dbReference type="EC" id="7.1.1.9" evidence="3"/>
<dbReference type="InterPro" id="IPR014222">
    <property type="entry name" value="Cyt_c_oxidase_su2"/>
</dbReference>
<dbReference type="EMBL" id="CP012333">
    <property type="protein sequence ID" value="AKU97510.1"/>
    <property type="molecule type" value="Genomic_DNA"/>
</dbReference>
<sequence length="355" mass="38869">MDIVRWLLRLPPGASTVADGVDGLHLVVISLTMLVSFYVFGAAAWFTVRYRRKKPDQPALGAAPARHEGVFAVLIGGTFLFFWVIGFRQYVAMADPPRDADIVYVEAKQWMWKFTYPDGRSTNDTLTVPVGRPIKLVMTSRDVIHSFFVPAFRTKRDVVPGRTVVTWFQAKETGSFPIWCAEYCGISHSMMRGEVVVLSQADYMRWLRSTTPNQDGHADCGKGPGSCGDDIDLVARGKEVAVRRACVACHTLDGQRHIGPTWSHLFGSDRTLTDGRHVVADEAYLTKSMMEPQADVVAGYTPVMPTYQGLLTAGETGALVALIVSLRDGPLAPEVTLPTLDVHARDAGADAASTP</sequence>
<evidence type="ECO:0000256" key="1">
    <source>
        <dbReference type="ARBA" id="ARBA00004141"/>
    </source>
</evidence>
<evidence type="ECO:0000313" key="21">
    <source>
        <dbReference type="EMBL" id="AKU97510.1"/>
    </source>
</evidence>
<dbReference type="Pfam" id="PF00116">
    <property type="entry name" value="COX2"/>
    <property type="match status" value="1"/>
</dbReference>
<dbReference type="InterPro" id="IPR002429">
    <property type="entry name" value="CcO_II-like_C"/>
</dbReference>
<evidence type="ECO:0000256" key="7">
    <source>
        <dbReference type="ARBA" id="ARBA00022692"/>
    </source>
</evidence>
<evidence type="ECO:0000256" key="15">
    <source>
        <dbReference type="ARBA" id="ARBA00024688"/>
    </source>
</evidence>
<evidence type="ECO:0000256" key="16">
    <source>
        <dbReference type="ARBA" id="ARBA00031399"/>
    </source>
</evidence>
<dbReference type="PROSITE" id="PS51007">
    <property type="entry name" value="CYTC"/>
    <property type="match status" value="1"/>
</dbReference>
<dbReference type="STRING" id="1391654.AKJ09_04174"/>
<dbReference type="Pfam" id="PF00034">
    <property type="entry name" value="Cytochrom_C"/>
    <property type="match status" value="1"/>
</dbReference>
<protein>
    <recommendedName>
        <fullName evidence="3">cytochrome-c oxidase</fullName>
        <ecNumber evidence="3">7.1.1.9</ecNumber>
    </recommendedName>
    <alternativeName>
        <fullName evidence="16">Cytochrome aa3 subunit 2</fullName>
    </alternativeName>
</protein>
<dbReference type="GO" id="GO:0004129">
    <property type="term" value="F:cytochrome-c oxidase activity"/>
    <property type="evidence" value="ECO:0007669"/>
    <property type="project" value="UniProtKB-EC"/>
</dbReference>
<dbReference type="SUPFAM" id="SSF49503">
    <property type="entry name" value="Cupredoxins"/>
    <property type="match status" value="1"/>
</dbReference>
<evidence type="ECO:0000256" key="14">
    <source>
        <dbReference type="ARBA" id="ARBA00023136"/>
    </source>
</evidence>
<dbReference type="Gene3D" id="1.10.287.90">
    <property type="match status" value="1"/>
</dbReference>
<dbReference type="InterPro" id="IPR008972">
    <property type="entry name" value="Cupredoxin"/>
</dbReference>
<evidence type="ECO:0000256" key="2">
    <source>
        <dbReference type="ARBA" id="ARBA00007866"/>
    </source>
</evidence>
<feature type="domain" description="Cytochrome oxidase subunit II copper A binding" evidence="19">
    <location>
        <begin position="98"/>
        <end position="209"/>
    </location>
</feature>
<dbReference type="PANTHER" id="PTHR22888:SF9">
    <property type="entry name" value="CYTOCHROME C OXIDASE SUBUNIT 2"/>
    <property type="match status" value="1"/>
</dbReference>
<evidence type="ECO:0000256" key="8">
    <source>
        <dbReference type="ARBA" id="ARBA00022723"/>
    </source>
</evidence>
<dbReference type="KEGG" id="llu:AKJ09_04174"/>
<evidence type="ECO:0000256" key="5">
    <source>
        <dbReference type="ARBA" id="ARBA00022617"/>
    </source>
</evidence>
<keyword evidence="7 18" id="KW-0812">Transmembrane</keyword>
<name>A0A0K1PVF3_9BACT</name>
<dbReference type="Gene3D" id="2.60.40.420">
    <property type="entry name" value="Cupredoxins - blue copper proteins"/>
    <property type="match status" value="1"/>
</dbReference>
<keyword evidence="12 17" id="KW-0408">Iron</keyword>
<keyword evidence="11 18" id="KW-1133">Transmembrane helix</keyword>
<evidence type="ECO:0000256" key="18">
    <source>
        <dbReference type="SAM" id="Phobius"/>
    </source>
</evidence>
<dbReference type="OrthoDB" id="9781261at2"/>
<reference evidence="21 22" key="1">
    <citation type="submission" date="2015-08" db="EMBL/GenBank/DDBJ databases">
        <authorList>
            <person name="Babu N.S."/>
            <person name="Beckwith C.J."/>
            <person name="Beseler K.G."/>
            <person name="Brison A."/>
            <person name="Carone J.V."/>
            <person name="Caskin T.P."/>
            <person name="Diamond M."/>
            <person name="Durham M.E."/>
            <person name="Foxe J.M."/>
            <person name="Go M."/>
            <person name="Henderson B.A."/>
            <person name="Jones I.B."/>
            <person name="McGettigan J.A."/>
            <person name="Micheletti S.J."/>
            <person name="Nasrallah M.E."/>
            <person name="Ortiz D."/>
            <person name="Piller C.R."/>
            <person name="Privatt S.R."/>
            <person name="Schneider S.L."/>
            <person name="Sharp S."/>
            <person name="Smith T.C."/>
            <person name="Stanton J.D."/>
            <person name="Ullery H.E."/>
            <person name="Wilson R.J."/>
            <person name="Serrano M.G."/>
            <person name="Buck G."/>
            <person name="Lee V."/>
            <person name="Wang Y."/>
            <person name="Carvalho R."/>
            <person name="Voegtly L."/>
            <person name="Shi R."/>
            <person name="Duckworth R."/>
            <person name="Johnson A."/>
            <person name="Loviza R."/>
            <person name="Walstead R."/>
            <person name="Shah Z."/>
            <person name="Kiflezghi M."/>
            <person name="Wade K."/>
            <person name="Ball S.L."/>
            <person name="Bradley K.W."/>
            <person name="Asai D.J."/>
            <person name="Bowman C.A."/>
            <person name="Russell D.A."/>
            <person name="Pope W.H."/>
            <person name="Jacobs-Sera D."/>
            <person name="Hendrix R.W."/>
            <person name="Hatfull G.F."/>
        </authorList>
    </citation>
    <scope>NUCLEOTIDE SEQUENCE [LARGE SCALE GENOMIC DNA]</scope>
    <source>
        <strain evidence="21 22">DSM 27648</strain>
    </source>
</reference>
<evidence type="ECO:0000256" key="17">
    <source>
        <dbReference type="PROSITE-ProRule" id="PRU00433"/>
    </source>
</evidence>
<comment type="similarity">
    <text evidence="2">Belongs to the cytochrome c oxidase subunit 2 family.</text>
</comment>
<dbReference type="GO" id="GO:0042773">
    <property type="term" value="P:ATP synthesis coupled electron transport"/>
    <property type="evidence" value="ECO:0007669"/>
    <property type="project" value="TreeGrafter"/>
</dbReference>
<dbReference type="PROSITE" id="PS00078">
    <property type="entry name" value="COX2"/>
    <property type="match status" value="1"/>
</dbReference>
<dbReference type="SUPFAM" id="SSF81464">
    <property type="entry name" value="Cytochrome c oxidase subunit II-like, transmembrane region"/>
    <property type="match status" value="1"/>
</dbReference>
<dbReference type="GO" id="GO:0005507">
    <property type="term" value="F:copper ion binding"/>
    <property type="evidence" value="ECO:0007669"/>
    <property type="project" value="InterPro"/>
</dbReference>
<evidence type="ECO:0000256" key="11">
    <source>
        <dbReference type="ARBA" id="ARBA00022989"/>
    </source>
</evidence>
<dbReference type="InterPro" id="IPR045187">
    <property type="entry name" value="CcO_II"/>
</dbReference>
<evidence type="ECO:0000256" key="4">
    <source>
        <dbReference type="ARBA" id="ARBA00022448"/>
    </source>
</evidence>
<keyword evidence="4" id="KW-0813">Transport</keyword>
<dbReference type="GO" id="GO:0016020">
    <property type="term" value="C:membrane"/>
    <property type="evidence" value="ECO:0007669"/>
    <property type="project" value="UniProtKB-SubCell"/>
</dbReference>
<dbReference type="GO" id="GO:0016491">
    <property type="term" value="F:oxidoreductase activity"/>
    <property type="evidence" value="ECO:0007669"/>
    <property type="project" value="InterPro"/>
</dbReference>
<accession>A0A0K1PVF3</accession>
<dbReference type="SUPFAM" id="SSF46626">
    <property type="entry name" value="Cytochrome c"/>
    <property type="match status" value="1"/>
</dbReference>
<dbReference type="CDD" id="cd13915">
    <property type="entry name" value="CuRO_HCO_II_like_2"/>
    <property type="match status" value="1"/>
</dbReference>
<dbReference type="InterPro" id="IPR036909">
    <property type="entry name" value="Cyt_c-like_dom_sf"/>
</dbReference>
<gene>
    <name evidence="21" type="ORF">AKJ09_04174</name>
</gene>
<evidence type="ECO:0000313" key="22">
    <source>
        <dbReference type="Proteomes" id="UP000064967"/>
    </source>
</evidence>
<dbReference type="PROSITE" id="PS50857">
    <property type="entry name" value="COX2_CUA"/>
    <property type="match status" value="1"/>
</dbReference>
<dbReference type="InterPro" id="IPR036257">
    <property type="entry name" value="Cyt_c_oxidase_su2_TM_sf"/>
</dbReference>
<dbReference type="NCBIfam" id="TIGR02866">
    <property type="entry name" value="CoxB"/>
    <property type="match status" value="1"/>
</dbReference>
<keyword evidence="5 17" id="KW-0349">Heme</keyword>
<evidence type="ECO:0000256" key="3">
    <source>
        <dbReference type="ARBA" id="ARBA00012949"/>
    </source>
</evidence>
<dbReference type="PRINTS" id="PR01166">
    <property type="entry name" value="CYCOXIDASEII"/>
</dbReference>
<feature type="domain" description="Cytochrome c" evidence="20">
    <location>
        <begin position="232"/>
        <end position="327"/>
    </location>
</feature>
<dbReference type="Proteomes" id="UP000064967">
    <property type="component" value="Chromosome"/>
</dbReference>
<evidence type="ECO:0000256" key="9">
    <source>
        <dbReference type="ARBA" id="ARBA00022967"/>
    </source>
</evidence>
<keyword evidence="14 18" id="KW-0472">Membrane</keyword>
<dbReference type="GO" id="GO:0020037">
    <property type="term" value="F:heme binding"/>
    <property type="evidence" value="ECO:0007669"/>
    <property type="project" value="InterPro"/>
</dbReference>
<proteinExistence type="inferred from homology"/>
<comment type="subcellular location">
    <subcellularLocation>
        <location evidence="1">Membrane</location>
        <topology evidence="1">Multi-pass membrane protein</topology>
    </subcellularLocation>
</comment>
<evidence type="ECO:0000259" key="19">
    <source>
        <dbReference type="PROSITE" id="PS50857"/>
    </source>
</evidence>
<dbReference type="PANTHER" id="PTHR22888">
    <property type="entry name" value="CYTOCHROME C OXIDASE, SUBUNIT II"/>
    <property type="match status" value="1"/>
</dbReference>
<dbReference type="Gene3D" id="1.10.760.10">
    <property type="entry name" value="Cytochrome c-like domain"/>
    <property type="match status" value="1"/>
</dbReference>
<evidence type="ECO:0000256" key="12">
    <source>
        <dbReference type="ARBA" id="ARBA00023004"/>
    </source>
</evidence>
<dbReference type="InterPro" id="IPR001505">
    <property type="entry name" value="Copper_CuA"/>
</dbReference>
<dbReference type="PATRIC" id="fig|1391654.3.peg.4229"/>
<keyword evidence="13" id="KW-0186">Copper</keyword>
<keyword evidence="6" id="KW-0679">Respiratory chain</keyword>
<keyword evidence="10" id="KW-0249">Electron transport</keyword>
<dbReference type="InterPro" id="IPR009056">
    <property type="entry name" value="Cyt_c-like_dom"/>
</dbReference>
<feature type="transmembrane region" description="Helical" evidence="18">
    <location>
        <begin position="69"/>
        <end position="87"/>
    </location>
</feature>
<organism evidence="21 22">
    <name type="scientific">Labilithrix luteola</name>
    <dbReference type="NCBI Taxonomy" id="1391654"/>
    <lineage>
        <taxon>Bacteria</taxon>
        <taxon>Pseudomonadati</taxon>
        <taxon>Myxococcota</taxon>
        <taxon>Polyangia</taxon>
        <taxon>Polyangiales</taxon>
        <taxon>Labilitrichaceae</taxon>
        <taxon>Labilithrix</taxon>
    </lineage>
</organism>
<keyword evidence="22" id="KW-1185">Reference proteome</keyword>
<comment type="function">
    <text evidence="15">Subunits I and II form the functional core of the enzyme complex. Electrons originating in cytochrome c are transferred via heme a and Cu(A) to the binuclear center formed by heme a3 and Cu(B).</text>
</comment>
<evidence type="ECO:0000256" key="6">
    <source>
        <dbReference type="ARBA" id="ARBA00022660"/>
    </source>
</evidence>
<evidence type="ECO:0000256" key="13">
    <source>
        <dbReference type="ARBA" id="ARBA00023008"/>
    </source>
</evidence>
<evidence type="ECO:0000256" key="10">
    <source>
        <dbReference type="ARBA" id="ARBA00022982"/>
    </source>
</evidence>